<protein>
    <submittedName>
        <fullName evidence="1">Uncharacterized protein</fullName>
    </submittedName>
</protein>
<comment type="caution">
    <text evidence="1">The sequence shown here is derived from an EMBL/GenBank/DDBJ whole genome shotgun (WGS) entry which is preliminary data.</text>
</comment>
<dbReference type="EMBL" id="JASPKZ010006470">
    <property type="protein sequence ID" value="KAJ9587182.1"/>
    <property type="molecule type" value="Genomic_DNA"/>
</dbReference>
<accession>A0AAD7ZUZ5</accession>
<reference evidence="1" key="2">
    <citation type="submission" date="2023-05" db="EMBL/GenBank/DDBJ databases">
        <authorList>
            <person name="Fouks B."/>
        </authorList>
    </citation>
    <scope>NUCLEOTIDE SEQUENCE</scope>
    <source>
        <strain evidence="1">Stay&amp;Tobe</strain>
        <tissue evidence="1">Testes</tissue>
    </source>
</reference>
<gene>
    <name evidence="1" type="ORF">L9F63_019295</name>
</gene>
<evidence type="ECO:0000313" key="1">
    <source>
        <dbReference type="EMBL" id="KAJ9587182.1"/>
    </source>
</evidence>
<feature type="non-terminal residue" evidence="1">
    <location>
        <position position="1"/>
    </location>
</feature>
<sequence length="62" mass="7148">AENCIINWCTSKGDMINIFFECNEKCQTYEKATSSSYPAYRCNPNETTYFDKVEWGGSLFTP</sequence>
<feature type="non-terminal residue" evidence="1">
    <location>
        <position position="62"/>
    </location>
</feature>
<organism evidence="1 2">
    <name type="scientific">Diploptera punctata</name>
    <name type="common">Pacific beetle cockroach</name>
    <dbReference type="NCBI Taxonomy" id="6984"/>
    <lineage>
        <taxon>Eukaryota</taxon>
        <taxon>Metazoa</taxon>
        <taxon>Ecdysozoa</taxon>
        <taxon>Arthropoda</taxon>
        <taxon>Hexapoda</taxon>
        <taxon>Insecta</taxon>
        <taxon>Pterygota</taxon>
        <taxon>Neoptera</taxon>
        <taxon>Polyneoptera</taxon>
        <taxon>Dictyoptera</taxon>
        <taxon>Blattodea</taxon>
        <taxon>Blaberoidea</taxon>
        <taxon>Blaberidae</taxon>
        <taxon>Diplopterinae</taxon>
        <taxon>Diploptera</taxon>
    </lineage>
</organism>
<keyword evidence="2" id="KW-1185">Reference proteome</keyword>
<proteinExistence type="predicted"/>
<evidence type="ECO:0000313" key="2">
    <source>
        <dbReference type="Proteomes" id="UP001233999"/>
    </source>
</evidence>
<dbReference type="AlphaFoldDB" id="A0AAD7ZUZ5"/>
<reference evidence="1" key="1">
    <citation type="journal article" date="2023" name="IScience">
        <title>Live-bearing cockroach genome reveals convergent evolutionary mechanisms linked to viviparity in insects and beyond.</title>
        <authorList>
            <person name="Fouks B."/>
            <person name="Harrison M.C."/>
            <person name="Mikhailova A.A."/>
            <person name="Marchal E."/>
            <person name="English S."/>
            <person name="Carruthers M."/>
            <person name="Jennings E.C."/>
            <person name="Chiamaka E.L."/>
            <person name="Frigard R.A."/>
            <person name="Pippel M."/>
            <person name="Attardo G.M."/>
            <person name="Benoit J.B."/>
            <person name="Bornberg-Bauer E."/>
            <person name="Tobe S.S."/>
        </authorList>
    </citation>
    <scope>NUCLEOTIDE SEQUENCE</scope>
    <source>
        <strain evidence="1">Stay&amp;Tobe</strain>
    </source>
</reference>
<dbReference type="Proteomes" id="UP001233999">
    <property type="component" value="Unassembled WGS sequence"/>
</dbReference>
<name>A0AAD7ZUZ5_DIPPU</name>